<accession>A0A0A1T233</accession>
<evidence type="ECO:0000313" key="3">
    <source>
        <dbReference type="EMBL" id="CEJ91211.1"/>
    </source>
</evidence>
<evidence type="ECO:0000256" key="1">
    <source>
        <dbReference type="SAM" id="SignalP"/>
    </source>
</evidence>
<sequence length="283" mass="31556">MQFSTKIAAAAALMAGLAVAAPHPTANKDFDPNDYKKNFVTCKAAERGSLTPLNIDLKLAYLDINPTAEKVIVMSHGWPSAWTTYRNQILSLGKDYRLIIPEHRGYGDSQHPHDLFESNTMPDFVNDFLCIMDHAKVDAGICMGNDFGAQVCWEAGRMRPDRFIGVFNAVVPYVSSEFDFVPTEKLVELAPGFGYQLYLSNNASGGAAEMDADPRSAIRSCAQVADTKVPEKFLKDTTSFLDAWKEDNKKNNRTEIPFSGIMSKKVEDYMVETYKKQGFYNSM</sequence>
<dbReference type="STRING" id="1531966.A0A0A1T233"/>
<keyword evidence="4" id="KW-1185">Reference proteome</keyword>
<dbReference type="Gene3D" id="3.40.50.1820">
    <property type="entry name" value="alpha/beta hydrolase"/>
    <property type="match status" value="1"/>
</dbReference>
<feature type="domain" description="AB hydrolase-1" evidence="2">
    <location>
        <begin position="71"/>
        <end position="163"/>
    </location>
</feature>
<feature type="chain" id="PRO_5001989766" description="AB hydrolase-1 domain-containing protein" evidence="1">
    <location>
        <begin position="21"/>
        <end position="283"/>
    </location>
</feature>
<organism evidence="3 4">
    <name type="scientific">[Torrubiella] hemipterigena</name>
    <dbReference type="NCBI Taxonomy" id="1531966"/>
    <lineage>
        <taxon>Eukaryota</taxon>
        <taxon>Fungi</taxon>
        <taxon>Dikarya</taxon>
        <taxon>Ascomycota</taxon>
        <taxon>Pezizomycotina</taxon>
        <taxon>Sordariomycetes</taxon>
        <taxon>Hypocreomycetidae</taxon>
        <taxon>Hypocreales</taxon>
        <taxon>Clavicipitaceae</taxon>
        <taxon>Clavicipitaceae incertae sedis</taxon>
        <taxon>'Torrubiella' clade</taxon>
    </lineage>
</organism>
<name>A0A0A1T233_9HYPO</name>
<proteinExistence type="predicted"/>
<evidence type="ECO:0000259" key="2">
    <source>
        <dbReference type="Pfam" id="PF00561"/>
    </source>
</evidence>
<dbReference type="PANTHER" id="PTHR43329">
    <property type="entry name" value="EPOXIDE HYDROLASE"/>
    <property type="match status" value="1"/>
</dbReference>
<dbReference type="EMBL" id="CDHN01000003">
    <property type="protein sequence ID" value="CEJ91211.1"/>
    <property type="molecule type" value="Genomic_DNA"/>
</dbReference>
<gene>
    <name evidence="3" type="ORF">VHEMI06939</name>
</gene>
<dbReference type="AlphaFoldDB" id="A0A0A1T233"/>
<dbReference type="InterPro" id="IPR000073">
    <property type="entry name" value="AB_hydrolase_1"/>
</dbReference>
<reference evidence="3 4" key="1">
    <citation type="journal article" date="2015" name="Genome Announc.">
        <title>Draft Genome Sequence and Gene Annotation of the Entomopathogenic Fungus Verticillium hemipterigenum.</title>
        <authorList>
            <person name="Horn F."/>
            <person name="Habel A."/>
            <person name="Scharf D.H."/>
            <person name="Dworschak J."/>
            <person name="Brakhage A.A."/>
            <person name="Guthke R."/>
            <person name="Hertweck C."/>
            <person name="Linde J."/>
        </authorList>
    </citation>
    <scope>NUCLEOTIDE SEQUENCE [LARGE SCALE GENOMIC DNA]</scope>
</reference>
<protein>
    <recommendedName>
        <fullName evidence="2">AB hydrolase-1 domain-containing protein</fullName>
    </recommendedName>
</protein>
<dbReference type="InterPro" id="IPR029058">
    <property type="entry name" value="AB_hydrolase_fold"/>
</dbReference>
<dbReference type="HOGENOM" id="CLU_020336_7_5_1"/>
<evidence type="ECO:0000313" key="4">
    <source>
        <dbReference type="Proteomes" id="UP000039046"/>
    </source>
</evidence>
<feature type="signal peptide" evidence="1">
    <location>
        <begin position="1"/>
        <end position="20"/>
    </location>
</feature>
<dbReference type="OrthoDB" id="408373at2759"/>
<keyword evidence="1" id="KW-0732">Signal</keyword>
<dbReference type="Proteomes" id="UP000039046">
    <property type="component" value="Unassembled WGS sequence"/>
</dbReference>
<dbReference type="SUPFAM" id="SSF53474">
    <property type="entry name" value="alpha/beta-Hydrolases"/>
    <property type="match status" value="1"/>
</dbReference>
<dbReference type="Pfam" id="PF00561">
    <property type="entry name" value="Abhydrolase_1"/>
    <property type="match status" value="1"/>
</dbReference>